<dbReference type="AlphaFoldDB" id="A0A1B3WCL5"/>
<evidence type="ECO:0000256" key="9">
    <source>
        <dbReference type="ARBA" id="ARBA00033070"/>
    </source>
</evidence>
<comment type="similarity">
    <text evidence="1 11">Belongs to the RNA polymerase alpha chain family.</text>
</comment>
<evidence type="ECO:0000256" key="1">
    <source>
        <dbReference type="ARBA" id="ARBA00007123"/>
    </source>
</evidence>
<dbReference type="Pfam" id="PF01000">
    <property type="entry name" value="RNA_pol_A_bac"/>
    <property type="match status" value="1"/>
</dbReference>
<keyword evidence="5 11" id="KW-0808">Transferase</keyword>
<dbReference type="GO" id="GO:0000428">
    <property type="term" value="C:DNA-directed RNA polymerase complex"/>
    <property type="evidence" value="ECO:0007669"/>
    <property type="project" value="UniProtKB-KW"/>
</dbReference>
<dbReference type="NCBIfam" id="TIGR02027">
    <property type="entry name" value="rpoA"/>
    <property type="match status" value="1"/>
</dbReference>
<dbReference type="InterPro" id="IPR011773">
    <property type="entry name" value="DNA-dir_RpoA"/>
</dbReference>
<dbReference type="SUPFAM" id="SSF56553">
    <property type="entry name" value="Insert subdomain of RNA polymerase alpha subunit"/>
    <property type="match status" value="1"/>
</dbReference>
<evidence type="ECO:0000313" key="13">
    <source>
        <dbReference type="EMBL" id="AOH38685.1"/>
    </source>
</evidence>
<feature type="region of interest" description="Alpha N-terminal domain (alpha-NTD)" evidence="11">
    <location>
        <begin position="1"/>
        <end position="237"/>
    </location>
</feature>
<dbReference type="Gene3D" id="3.30.1360.10">
    <property type="entry name" value="RNA polymerase, RBP11-like subunit"/>
    <property type="match status" value="1"/>
</dbReference>
<name>A0A1B3WCL5_9FIRM</name>
<reference evidence="15" key="1">
    <citation type="submission" date="2016-08" db="EMBL/GenBank/DDBJ databases">
        <authorList>
            <person name="Holder M.E."/>
            <person name="Ajami N.J."/>
            <person name="Petrosino J.F."/>
        </authorList>
    </citation>
    <scope>NUCLEOTIDE SEQUENCE [LARGE SCALE GENOMIC DNA]</scope>
    <source>
        <strain evidence="15">F0677</strain>
    </source>
</reference>
<dbReference type="RefSeq" id="WP_022513918.1">
    <property type="nucleotide sequence ID" value="NZ_CP017037.1"/>
</dbReference>
<dbReference type="FunFam" id="2.170.120.12:FF:000001">
    <property type="entry name" value="DNA-directed RNA polymerase subunit alpha"/>
    <property type="match status" value="1"/>
</dbReference>
<evidence type="ECO:0000256" key="6">
    <source>
        <dbReference type="ARBA" id="ARBA00022695"/>
    </source>
</evidence>
<dbReference type="Proteomes" id="UP000094757">
    <property type="component" value="Chromosome"/>
</dbReference>
<keyword evidence="16" id="KW-1185">Reference proteome</keyword>
<proteinExistence type="inferred from homology"/>
<dbReference type="Pfam" id="PF03118">
    <property type="entry name" value="RNA_pol_A_CTD"/>
    <property type="match status" value="1"/>
</dbReference>
<feature type="domain" description="DNA-directed RNA polymerase RpoA/D/Rpb3-type" evidence="12">
    <location>
        <begin position="20"/>
        <end position="229"/>
    </location>
</feature>
<dbReference type="KEGG" id="dpn:BCB69_00955"/>
<evidence type="ECO:0000259" key="12">
    <source>
        <dbReference type="SMART" id="SM00662"/>
    </source>
</evidence>
<dbReference type="GO" id="GO:0005737">
    <property type="term" value="C:cytoplasm"/>
    <property type="evidence" value="ECO:0007669"/>
    <property type="project" value="UniProtKB-ARBA"/>
</dbReference>
<evidence type="ECO:0000256" key="3">
    <source>
        <dbReference type="ARBA" id="ARBA00015972"/>
    </source>
</evidence>
<dbReference type="NCBIfam" id="NF003519">
    <property type="entry name" value="PRK05182.2-5"/>
    <property type="match status" value="1"/>
</dbReference>
<evidence type="ECO:0000256" key="8">
    <source>
        <dbReference type="ARBA" id="ARBA00032524"/>
    </source>
</evidence>
<dbReference type="CDD" id="cd06928">
    <property type="entry name" value="RNAP_alpha_NTD"/>
    <property type="match status" value="1"/>
</dbReference>
<dbReference type="NCBIfam" id="NF003513">
    <property type="entry name" value="PRK05182.1-2"/>
    <property type="match status" value="1"/>
</dbReference>
<comment type="domain">
    <text evidence="11">The N-terminal domain is essential for RNAP assembly and basal transcription, whereas the C-terminal domain is involved in interaction with transcriptional regulators and with upstream promoter elements.</text>
</comment>
<evidence type="ECO:0000313" key="15">
    <source>
        <dbReference type="Proteomes" id="UP000094757"/>
    </source>
</evidence>
<dbReference type="EC" id="2.7.7.6" evidence="2 11"/>
<keyword evidence="7 11" id="KW-0804">Transcription</keyword>
<dbReference type="GO" id="GO:0003677">
    <property type="term" value="F:DNA binding"/>
    <property type="evidence" value="ECO:0007669"/>
    <property type="project" value="UniProtKB-UniRule"/>
</dbReference>
<evidence type="ECO:0000256" key="4">
    <source>
        <dbReference type="ARBA" id="ARBA00022478"/>
    </source>
</evidence>
<dbReference type="Pfam" id="PF01193">
    <property type="entry name" value="RNA_pol_L"/>
    <property type="match status" value="1"/>
</dbReference>
<feature type="region of interest" description="Alpha C-terminal domain (alpha-CTD)" evidence="11">
    <location>
        <begin position="259"/>
        <end position="331"/>
    </location>
</feature>
<evidence type="ECO:0000313" key="16">
    <source>
        <dbReference type="Proteomes" id="UP000266262"/>
    </source>
</evidence>
<dbReference type="Gene3D" id="1.10.150.20">
    <property type="entry name" value="5' to 3' exonuclease, C-terminal subdomain"/>
    <property type="match status" value="1"/>
</dbReference>
<dbReference type="SUPFAM" id="SSF47789">
    <property type="entry name" value="C-terminal domain of RNA polymerase alpha subunit"/>
    <property type="match status" value="1"/>
</dbReference>
<comment type="subunit">
    <text evidence="11">Homodimer. The RNAP catalytic core consists of 2 alpha, 1 beta, 1 beta' and 1 omega subunit. When a sigma factor is associated with the core the holoenzyme is formed, which can initiate transcription.</text>
</comment>
<dbReference type="SUPFAM" id="SSF55257">
    <property type="entry name" value="RBP11-like subunits of RNA polymerase"/>
    <property type="match status" value="1"/>
</dbReference>
<evidence type="ECO:0000256" key="7">
    <source>
        <dbReference type="ARBA" id="ARBA00023163"/>
    </source>
</evidence>
<dbReference type="EMBL" id="CP017037">
    <property type="protein sequence ID" value="AOH38685.1"/>
    <property type="molecule type" value="Genomic_DNA"/>
</dbReference>
<evidence type="ECO:0000256" key="5">
    <source>
        <dbReference type="ARBA" id="ARBA00022679"/>
    </source>
</evidence>
<dbReference type="InterPro" id="IPR011262">
    <property type="entry name" value="DNA-dir_RNA_pol_insert"/>
</dbReference>
<dbReference type="STRING" id="39950.BCB69_00955"/>
<gene>
    <name evidence="11" type="primary">rpoA</name>
    <name evidence="13" type="ORF">BCB69_00955</name>
    <name evidence="14" type="ORF">DX915_02230</name>
</gene>
<evidence type="ECO:0000256" key="2">
    <source>
        <dbReference type="ARBA" id="ARBA00012418"/>
    </source>
</evidence>
<protein>
    <recommendedName>
        <fullName evidence="3 11">DNA-directed RNA polymerase subunit alpha</fullName>
        <shortName evidence="11">RNAP subunit alpha</shortName>
        <ecNumber evidence="2 11">2.7.7.6</ecNumber>
    </recommendedName>
    <alternativeName>
        <fullName evidence="9 11">RNA polymerase subunit alpha</fullName>
    </alternativeName>
    <alternativeName>
        <fullName evidence="8 11">Transcriptase subunit alpha</fullName>
    </alternativeName>
</protein>
<dbReference type="GO" id="GO:0046983">
    <property type="term" value="F:protein dimerization activity"/>
    <property type="evidence" value="ECO:0007669"/>
    <property type="project" value="InterPro"/>
</dbReference>
<dbReference type="InterPro" id="IPR011260">
    <property type="entry name" value="RNAP_asu_C"/>
</dbReference>
<comment type="catalytic activity">
    <reaction evidence="10 11">
        <text>RNA(n) + a ribonucleoside 5'-triphosphate = RNA(n+1) + diphosphate</text>
        <dbReference type="Rhea" id="RHEA:21248"/>
        <dbReference type="Rhea" id="RHEA-COMP:14527"/>
        <dbReference type="Rhea" id="RHEA-COMP:17342"/>
        <dbReference type="ChEBI" id="CHEBI:33019"/>
        <dbReference type="ChEBI" id="CHEBI:61557"/>
        <dbReference type="ChEBI" id="CHEBI:140395"/>
        <dbReference type="EC" id="2.7.7.6"/>
    </reaction>
</comment>
<comment type="function">
    <text evidence="11">DNA-dependent RNA polymerase catalyzes the transcription of DNA into RNA using the four ribonucleoside triphosphates as substrates.</text>
</comment>
<accession>A0A1B3WCL5</accession>
<organism evidence="13 15">
    <name type="scientific">Dialister pneumosintes</name>
    <dbReference type="NCBI Taxonomy" id="39950"/>
    <lineage>
        <taxon>Bacteria</taxon>
        <taxon>Bacillati</taxon>
        <taxon>Bacillota</taxon>
        <taxon>Negativicutes</taxon>
        <taxon>Veillonellales</taxon>
        <taxon>Veillonellaceae</taxon>
        <taxon>Dialister</taxon>
    </lineage>
</organism>
<dbReference type="SMART" id="SM00662">
    <property type="entry name" value="RPOLD"/>
    <property type="match status" value="1"/>
</dbReference>
<dbReference type="InterPro" id="IPR036643">
    <property type="entry name" value="RNApol_insert_sf"/>
</dbReference>
<dbReference type="Proteomes" id="UP000266262">
    <property type="component" value="Unassembled WGS sequence"/>
</dbReference>
<sequence>MIENKSFTIKTVALDEDKRHGKFECEPLERGYGITLGNSLRRVLLSSLSGVAITSIKIDGVLHEFSAINGVREDVTDIILNLKKIRFIAHDEAEFPIKCRIDVTEEGILRAGDVPLPSEIDVLNKDLAICTLDTDSHLGMEITIDQGRGYVPFTKNKREDDVIGVIPIDSIYSPVIKCNYEVSDTRVGNEMDYDKLTLEVLTDGSITAPDAVAVAATILIKSFKNFQSLVTKPISLEATEDVASVEVVEHKEAEEENKVDLTSILIEDLELSVRAFNCLKRAEINTLEELTAKSEDELTRVRNLGKKSVDEIKEKLSNFRGLDLHLRNSKD</sequence>
<evidence type="ECO:0000256" key="10">
    <source>
        <dbReference type="ARBA" id="ARBA00048552"/>
    </source>
</evidence>
<evidence type="ECO:0000313" key="14">
    <source>
        <dbReference type="EMBL" id="RID94363.1"/>
    </source>
</evidence>
<reference evidence="14 16" key="3">
    <citation type="submission" date="2018-08" db="EMBL/GenBank/DDBJ databases">
        <title>Draft genome sequence of Dialister pneumosintes KCOM 1685.</title>
        <authorList>
            <person name="Kook J.-K."/>
            <person name="Park S.-N."/>
            <person name="Lim Y.K."/>
        </authorList>
    </citation>
    <scope>NUCLEOTIDE SEQUENCE [LARGE SCALE GENOMIC DNA]</scope>
    <source>
        <strain evidence="14 16">KCOM 1685</strain>
    </source>
</reference>
<dbReference type="OrthoDB" id="9805706at2"/>
<evidence type="ECO:0000256" key="11">
    <source>
        <dbReference type="HAMAP-Rule" id="MF_00059"/>
    </source>
</evidence>
<dbReference type="EMBL" id="QWKU01000001">
    <property type="protein sequence ID" value="RID94363.1"/>
    <property type="molecule type" value="Genomic_DNA"/>
</dbReference>
<dbReference type="Gene3D" id="2.170.120.12">
    <property type="entry name" value="DNA-directed RNA polymerase, insert domain"/>
    <property type="match status" value="1"/>
</dbReference>
<keyword evidence="4 11" id="KW-0240">DNA-directed RNA polymerase</keyword>
<dbReference type="HAMAP" id="MF_00059">
    <property type="entry name" value="RNApol_bact_RpoA"/>
    <property type="match status" value="1"/>
</dbReference>
<dbReference type="GO" id="GO:0006351">
    <property type="term" value="P:DNA-templated transcription"/>
    <property type="evidence" value="ECO:0007669"/>
    <property type="project" value="UniProtKB-UniRule"/>
</dbReference>
<keyword evidence="6 11" id="KW-0548">Nucleotidyltransferase</keyword>
<dbReference type="GO" id="GO:0003899">
    <property type="term" value="F:DNA-directed RNA polymerase activity"/>
    <property type="evidence" value="ECO:0007669"/>
    <property type="project" value="UniProtKB-UniRule"/>
</dbReference>
<dbReference type="InterPro" id="IPR036603">
    <property type="entry name" value="RBP11-like"/>
</dbReference>
<dbReference type="InterPro" id="IPR011263">
    <property type="entry name" value="DNA-dir_RNA_pol_RpoA/D/Rpb3"/>
</dbReference>
<reference evidence="13" key="2">
    <citation type="submission" date="2016-08" db="EMBL/GenBank/DDBJ databases">
        <authorList>
            <person name="Seilhamer J.J."/>
        </authorList>
    </citation>
    <scope>NUCLEOTIDE SEQUENCE [LARGE SCALE GENOMIC DNA]</scope>
    <source>
        <strain evidence="13">F0677</strain>
    </source>
</reference>